<dbReference type="EMBL" id="JBAKAW010000244">
    <property type="protein sequence ID" value="MEL0657437.1"/>
    <property type="molecule type" value="Genomic_DNA"/>
</dbReference>
<name>A0ABU9H6C4_9GAMM</name>
<keyword evidence="2" id="KW-1185">Reference proteome</keyword>
<comment type="caution">
    <text evidence="1">The sequence shown here is derived from an EMBL/GenBank/DDBJ whole genome shotgun (WGS) entry which is preliminary data.</text>
</comment>
<accession>A0ABU9H6C4</accession>
<sequence>GIATPLTIFGESFNPNWHAWDCCGGSTPAIVADETEGDVVEFVVGAEPTVMGFISRVIFITDEAGIASPFD</sequence>
<gene>
    <name evidence="1" type="ORF">V6257_20860</name>
</gene>
<proteinExistence type="predicted"/>
<evidence type="ECO:0000313" key="2">
    <source>
        <dbReference type="Proteomes" id="UP001371391"/>
    </source>
</evidence>
<feature type="non-terminal residue" evidence="1">
    <location>
        <position position="71"/>
    </location>
</feature>
<protein>
    <submittedName>
        <fullName evidence="1">Glycoside hydrolase family 16 protein</fullName>
    </submittedName>
</protein>
<dbReference type="Proteomes" id="UP001371391">
    <property type="component" value="Unassembled WGS sequence"/>
</dbReference>
<evidence type="ECO:0000313" key="1">
    <source>
        <dbReference type="EMBL" id="MEL0657437.1"/>
    </source>
</evidence>
<keyword evidence="1" id="KW-0378">Hydrolase</keyword>
<dbReference type="GO" id="GO:0016787">
    <property type="term" value="F:hydrolase activity"/>
    <property type="evidence" value="ECO:0007669"/>
    <property type="project" value="UniProtKB-KW"/>
</dbReference>
<feature type="non-terminal residue" evidence="1">
    <location>
        <position position="1"/>
    </location>
</feature>
<reference evidence="1 2" key="1">
    <citation type="submission" date="2024-02" db="EMBL/GenBank/DDBJ databases">
        <title>Bacteria isolated from the canopy kelp, Nereocystis luetkeana.</title>
        <authorList>
            <person name="Pfister C.A."/>
            <person name="Younker I.T."/>
            <person name="Light S.H."/>
        </authorList>
    </citation>
    <scope>NUCLEOTIDE SEQUENCE [LARGE SCALE GENOMIC DNA]</scope>
    <source>
        <strain evidence="1 2">TI.1.03</strain>
    </source>
</reference>
<organism evidence="1 2">
    <name type="scientific">Pseudoalteromonas issachenkonii</name>
    <dbReference type="NCBI Taxonomy" id="152297"/>
    <lineage>
        <taxon>Bacteria</taxon>
        <taxon>Pseudomonadati</taxon>
        <taxon>Pseudomonadota</taxon>
        <taxon>Gammaproteobacteria</taxon>
        <taxon>Alteromonadales</taxon>
        <taxon>Pseudoalteromonadaceae</taxon>
        <taxon>Pseudoalteromonas</taxon>
    </lineage>
</organism>